<sequence length="325" mass="32738">MGLFLLFSLAAGSAALLGVINLFDGGSATPEASAEEIALLEGDAITATEQMLADDLTRGEDIEALDLTPFTTEYDEYYVDFTATPDDDLIVLPQEGSTDYPDYGTGSVIFGDAGDDTMIGQDAGDVFFGEAGDDELFGGGGDDQLFGGAGNDLLSGGAGNDLLTTETADGSDTLYGGAGDDEIAAFGEIDTDAIHHISGGAGDDNITLQGGAYLVSLGSGADMVTLQPEDGESGVSSAALISDFDVIEDTLMIMVEGPSSSAATALTYTLSQVETDLGLATLVEPAVSNVAIATALAGSVNGGVALLLGVTPDQLTAANIQVVLG</sequence>
<dbReference type="Proteomes" id="UP000199026">
    <property type="component" value="Unassembled WGS sequence"/>
</dbReference>
<keyword evidence="2" id="KW-0964">Secreted</keyword>
<organism evidence="3 4">
    <name type="scientific">Lentibacter algarum</name>
    <dbReference type="NCBI Taxonomy" id="576131"/>
    <lineage>
        <taxon>Bacteria</taxon>
        <taxon>Pseudomonadati</taxon>
        <taxon>Pseudomonadota</taxon>
        <taxon>Alphaproteobacteria</taxon>
        <taxon>Rhodobacterales</taxon>
        <taxon>Roseobacteraceae</taxon>
        <taxon>Lentibacter</taxon>
    </lineage>
</organism>
<proteinExistence type="predicted"/>
<name>A0A1H3M618_9RHOB</name>
<evidence type="ECO:0000256" key="1">
    <source>
        <dbReference type="ARBA" id="ARBA00004613"/>
    </source>
</evidence>
<dbReference type="PRINTS" id="PR00313">
    <property type="entry name" value="CABNDNGRPT"/>
</dbReference>
<dbReference type="Pfam" id="PF00353">
    <property type="entry name" value="HemolysinCabind"/>
    <property type="match status" value="3"/>
</dbReference>
<evidence type="ECO:0000256" key="2">
    <source>
        <dbReference type="ARBA" id="ARBA00022525"/>
    </source>
</evidence>
<dbReference type="STRING" id="576131.SAMN05444486_103412"/>
<dbReference type="InterPro" id="IPR011049">
    <property type="entry name" value="Serralysin-like_metalloprot_C"/>
</dbReference>
<dbReference type="AlphaFoldDB" id="A0A1H3M618"/>
<dbReference type="PANTHER" id="PTHR38340:SF1">
    <property type="entry name" value="S-LAYER PROTEIN"/>
    <property type="match status" value="1"/>
</dbReference>
<dbReference type="InterPro" id="IPR001343">
    <property type="entry name" value="Hemolysn_Ca-bd"/>
</dbReference>
<reference evidence="3 4" key="1">
    <citation type="submission" date="2016-10" db="EMBL/GenBank/DDBJ databases">
        <authorList>
            <person name="de Groot N.N."/>
        </authorList>
    </citation>
    <scope>NUCLEOTIDE SEQUENCE [LARGE SCALE GENOMIC DNA]</scope>
    <source>
        <strain evidence="3 4">DSM 24677</strain>
    </source>
</reference>
<evidence type="ECO:0000313" key="4">
    <source>
        <dbReference type="Proteomes" id="UP000199026"/>
    </source>
</evidence>
<dbReference type="OrthoDB" id="9795675at2"/>
<dbReference type="GO" id="GO:0005576">
    <property type="term" value="C:extracellular region"/>
    <property type="evidence" value="ECO:0007669"/>
    <property type="project" value="UniProtKB-SubCell"/>
</dbReference>
<protein>
    <submittedName>
        <fullName evidence="3">Hemolysin-type calcium-binding repeat-containing protein</fullName>
    </submittedName>
</protein>
<dbReference type="PROSITE" id="PS00330">
    <property type="entry name" value="HEMOLYSIN_CALCIUM"/>
    <property type="match status" value="2"/>
</dbReference>
<dbReference type="Gene3D" id="2.150.10.10">
    <property type="entry name" value="Serralysin-like metalloprotease, C-terminal"/>
    <property type="match status" value="2"/>
</dbReference>
<dbReference type="RefSeq" id="WP_089892761.1">
    <property type="nucleotide sequence ID" value="NZ_CALJFH010000037.1"/>
</dbReference>
<dbReference type="EMBL" id="FNPR01000003">
    <property type="protein sequence ID" value="SDY72167.1"/>
    <property type="molecule type" value="Genomic_DNA"/>
</dbReference>
<dbReference type="GeneID" id="78695850"/>
<evidence type="ECO:0000313" key="3">
    <source>
        <dbReference type="EMBL" id="SDY72167.1"/>
    </source>
</evidence>
<dbReference type="InterPro" id="IPR018511">
    <property type="entry name" value="Hemolysin-typ_Ca-bd_CS"/>
</dbReference>
<dbReference type="InterPro" id="IPR050557">
    <property type="entry name" value="RTX_toxin/Mannuronan_C5-epim"/>
</dbReference>
<dbReference type="SUPFAM" id="SSF51120">
    <property type="entry name" value="beta-Roll"/>
    <property type="match status" value="1"/>
</dbReference>
<keyword evidence="4" id="KW-1185">Reference proteome</keyword>
<dbReference type="PANTHER" id="PTHR38340">
    <property type="entry name" value="S-LAYER PROTEIN"/>
    <property type="match status" value="1"/>
</dbReference>
<comment type="subcellular location">
    <subcellularLocation>
        <location evidence="1">Secreted</location>
    </subcellularLocation>
</comment>
<dbReference type="GO" id="GO:0005509">
    <property type="term" value="F:calcium ion binding"/>
    <property type="evidence" value="ECO:0007669"/>
    <property type="project" value="InterPro"/>
</dbReference>
<gene>
    <name evidence="3" type="ORF">SAMN05444486_103412</name>
</gene>
<accession>A0A1H3M618</accession>